<evidence type="ECO:0000259" key="5">
    <source>
        <dbReference type="Pfam" id="PF00501"/>
    </source>
</evidence>
<dbReference type="PANTHER" id="PTHR43107">
    <property type="entry name" value="LONG-CHAIN FATTY ACID TRANSPORT PROTEIN"/>
    <property type="match status" value="1"/>
</dbReference>
<evidence type="ECO:0000256" key="1">
    <source>
        <dbReference type="ARBA" id="ARBA00006432"/>
    </source>
</evidence>
<dbReference type="AlphaFoldDB" id="A0A3G8JTZ4"/>
<dbReference type="Gene3D" id="3.30.300.30">
    <property type="match status" value="1"/>
</dbReference>
<organism evidence="7 8">
    <name type="scientific">Gordonia insulae</name>
    <dbReference type="NCBI Taxonomy" id="2420509"/>
    <lineage>
        <taxon>Bacteria</taxon>
        <taxon>Bacillati</taxon>
        <taxon>Actinomycetota</taxon>
        <taxon>Actinomycetes</taxon>
        <taxon>Mycobacteriales</taxon>
        <taxon>Gordoniaceae</taxon>
        <taxon>Gordonia</taxon>
    </lineage>
</organism>
<dbReference type="FunFam" id="3.30.300.30:FF:000020">
    <property type="entry name" value="Long-chain fatty acid transporter"/>
    <property type="match status" value="1"/>
</dbReference>
<dbReference type="InterPro" id="IPR000873">
    <property type="entry name" value="AMP-dep_synth/lig_dom"/>
</dbReference>
<comment type="similarity">
    <text evidence="1">Belongs to the ATP-dependent AMP-binding enzyme family.</text>
</comment>
<keyword evidence="4" id="KW-0067">ATP-binding</keyword>
<evidence type="ECO:0000256" key="2">
    <source>
        <dbReference type="ARBA" id="ARBA00022598"/>
    </source>
</evidence>
<keyword evidence="8" id="KW-1185">Reference proteome</keyword>
<evidence type="ECO:0000256" key="3">
    <source>
        <dbReference type="ARBA" id="ARBA00022741"/>
    </source>
</evidence>
<evidence type="ECO:0000256" key="4">
    <source>
        <dbReference type="ARBA" id="ARBA00022840"/>
    </source>
</evidence>
<dbReference type="EMBL" id="CP033972">
    <property type="protein sequence ID" value="AZG48631.1"/>
    <property type="molecule type" value="Genomic_DNA"/>
</dbReference>
<dbReference type="InterPro" id="IPR045851">
    <property type="entry name" value="AMP-bd_C_sf"/>
</dbReference>
<sequence>MATVATSTGAAEAVGHTDVTGADVVRGLRGIGRDWRIVAGVIPRMIPRPLTRKESVGKTFQQTAAKYPDRPFLRFHGESMTYRECNAQVNRFAAYLTEAGVGRGDVVAVLSKNHPDVVLAMLAIVKLGAIAGMINFNQRGAVLEHSLGLIGAKVVLLQPGLEEALASVPESVRPASVVDFAELKQRSATLSPLDPAVTDTVEAGETAYYIFTSGTTGYPKASKMSHHRWHVAMHGIGGMGVRLRSDDTMYAALPFYHNNALTVSVSAAMRAGACVAVGESFSASGFWDDVIENRATAFCYIGELCRYLLAQPEKSTDRTHSVRVIVGNGLRPEIWEEFTTRFGIERVAELYAASEGNIGFVNLLGIPKSAGFSPLTYLLVEYDGESGEPRRGADGRVIPVGKRGTGLLLGEINQRAHFDGYTDPKASEKKVVADAVKAGDRWFNTGDVVRDQGFGHIAFVDRIGDTFRWKGENVATTEVEAALDSCAFIDQSVVFGVAVPGADGKAGMAAVVVAEGQRFDPAALADHVRETLPRYAVPLFIRVVDHVEHTSTFKNVRVDLRNQGYTSTGDDPLFVLRGTPATYEVFRTEHLDDVVASAGAKVSS</sequence>
<evidence type="ECO:0000313" key="7">
    <source>
        <dbReference type="EMBL" id="AZG48631.1"/>
    </source>
</evidence>
<evidence type="ECO:0000259" key="6">
    <source>
        <dbReference type="Pfam" id="PF13193"/>
    </source>
</evidence>
<proteinExistence type="inferred from homology"/>
<dbReference type="OrthoDB" id="9803968at2"/>
<dbReference type="SUPFAM" id="SSF56801">
    <property type="entry name" value="Acetyl-CoA synthetase-like"/>
    <property type="match status" value="1"/>
</dbReference>
<dbReference type="Gene3D" id="3.40.50.12780">
    <property type="entry name" value="N-terminal domain of ligase-like"/>
    <property type="match status" value="1"/>
</dbReference>
<dbReference type="KEGG" id="gom:D7316_05250"/>
<protein>
    <submittedName>
        <fullName evidence="7">Long-chain-fatty-acid--CoA ligase</fullName>
        <ecNumber evidence="7">6.2.1.3</ecNumber>
    </submittedName>
</protein>
<evidence type="ECO:0000313" key="8">
    <source>
        <dbReference type="Proteomes" id="UP000271469"/>
    </source>
</evidence>
<gene>
    <name evidence="7" type="primary">lcfB_25</name>
    <name evidence="7" type="ORF">D7316_05250</name>
</gene>
<dbReference type="InterPro" id="IPR042099">
    <property type="entry name" value="ANL_N_sf"/>
</dbReference>
<keyword evidence="3" id="KW-0547">Nucleotide-binding</keyword>
<dbReference type="EC" id="6.2.1.3" evidence="7"/>
<dbReference type="GO" id="GO:0005324">
    <property type="term" value="F:long-chain fatty acid transmembrane transporter activity"/>
    <property type="evidence" value="ECO:0007669"/>
    <property type="project" value="TreeGrafter"/>
</dbReference>
<dbReference type="InterPro" id="IPR025110">
    <property type="entry name" value="AMP-bd_C"/>
</dbReference>
<dbReference type="InterPro" id="IPR020845">
    <property type="entry name" value="AMP-binding_CS"/>
</dbReference>
<dbReference type="Proteomes" id="UP000271469">
    <property type="component" value="Chromosome"/>
</dbReference>
<name>A0A3G8JTZ4_9ACTN</name>
<dbReference type="PROSITE" id="PS00455">
    <property type="entry name" value="AMP_BINDING"/>
    <property type="match status" value="1"/>
</dbReference>
<dbReference type="NCBIfam" id="NF006134">
    <property type="entry name" value="PRK08279.1"/>
    <property type="match status" value="1"/>
</dbReference>
<accession>A0A3G8JTZ4</accession>
<reference evidence="7 8" key="1">
    <citation type="submission" date="2018-11" db="EMBL/GenBank/DDBJ databases">
        <title>Gordonia insulae sp. nov., isolated from an island soil.</title>
        <authorList>
            <person name="Kim Y.S."/>
            <person name="Kim S.B."/>
        </authorList>
    </citation>
    <scope>NUCLEOTIDE SEQUENCE [LARGE SCALE GENOMIC DNA]</scope>
    <source>
        <strain evidence="7 8">MMS17-SY073</strain>
    </source>
</reference>
<dbReference type="GO" id="GO:0005524">
    <property type="term" value="F:ATP binding"/>
    <property type="evidence" value="ECO:0007669"/>
    <property type="project" value="UniProtKB-KW"/>
</dbReference>
<dbReference type="RefSeq" id="WP_124710810.1">
    <property type="nucleotide sequence ID" value="NZ_CP033972.1"/>
</dbReference>
<keyword evidence="2 7" id="KW-0436">Ligase</keyword>
<feature type="domain" description="AMP-binding enzyme C-terminal" evidence="6">
    <location>
        <begin position="478"/>
        <end position="554"/>
    </location>
</feature>
<dbReference type="Pfam" id="PF00501">
    <property type="entry name" value="AMP-binding"/>
    <property type="match status" value="1"/>
</dbReference>
<dbReference type="GO" id="GO:0044539">
    <property type="term" value="P:long-chain fatty acid import into cell"/>
    <property type="evidence" value="ECO:0007669"/>
    <property type="project" value="TreeGrafter"/>
</dbReference>
<dbReference type="PANTHER" id="PTHR43107:SF15">
    <property type="entry name" value="FATTY ACID TRANSPORT PROTEIN 3, ISOFORM A"/>
    <property type="match status" value="1"/>
</dbReference>
<dbReference type="Pfam" id="PF13193">
    <property type="entry name" value="AMP-binding_C"/>
    <property type="match status" value="1"/>
</dbReference>
<feature type="domain" description="AMP-dependent synthetase/ligase" evidence="5">
    <location>
        <begin position="60"/>
        <end position="363"/>
    </location>
</feature>
<dbReference type="GO" id="GO:0005886">
    <property type="term" value="C:plasma membrane"/>
    <property type="evidence" value="ECO:0007669"/>
    <property type="project" value="TreeGrafter"/>
</dbReference>
<dbReference type="GO" id="GO:0004467">
    <property type="term" value="F:long-chain fatty acid-CoA ligase activity"/>
    <property type="evidence" value="ECO:0007669"/>
    <property type="project" value="UniProtKB-EC"/>
</dbReference>